<accession>A0A542Z9U3</accession>
<dbReference type="EMBL" id="VFOQ01000002">
    <property type="protein sequence ID" value="TQL57010.1"/>
    <property type="molecule type" value="Genomic_DNA"/>
</dbReference>
<sequence length="264" mass="27369">MRSRRFRLPASLLATTGIALSLAGCVPDARALPDPGAPTAAASSTAGPGAGAPRVGSGSAVAALRTLKVKGRAPKTGYTREQFGQAWSDAVDVPGGHNGCDTRNDILRRDLTGETVKPRTRGCIVLTGTLHDPYGGATIAFRRGNGTSTLVQIDHVVALSNAWQTGAGTWSATKRAQLGNDPLNLMAVQGNLNSAKGDGDAATWMVPRKAFRCSYVARQVAVKARYGLWVTVAEHDAMARILATCPGQPLPTEAQAAVPAPAGH</sequence>
<dbReference type="RefSeq" id="WP_246092611.1">
    <property type="nucleotide sequence ID" value="NZ_BAAAKX010000019.1"/>
</dbReference>
<gene>
    <name evidence="4" type="ORF">FB474_3778</name>
</gene>
<feature type="signal peptide" evidence="2">
    <location>
        <begin position="1"/>
        <end position="23"/>
    </location>
</feature>
<keyword evidence="5" id="KW-1185">Reference proteome</keyword>
<evidence type="ECO:0000259" key="3">
    <source>
        <dbReference type="Pfam" id="PF07510"/>
    </source>
</evidence>
<name>A0A542Z9U3_9MICO</name>
<dbReference type="InterPro" id="IPR011089">
    <property type="entry name" value="GmrSD_C"/>
</dbReference>
<organism evidence="4 5">
    <name type="scientific">Oryzihumus leptocrescens</name>
    <dbReference type="NCBI Taxonomy" id="297536"/>
    <lineage>
        <taxon>Bacteria</taxon>
        <taxon>Bacillati</taxon>
        <taxon>Actinomycetota</taxon>
        <taxon>Actinomycetes</taxon>
        <taxon>Micrococcales</taxon>
        <taxon>Intrasporangiaceae</taxon>
        <taxon>Oryzihumus</taxon>
    </lineage>
</organism>
<dbReference type="PROSITE" id="PS51257">
    <property type="entry name" value="PROKAR_LIPOPROTEIN"/>
    <property type="match status" value="1"/>
</dbReference>
<evidence type="ECO:0000256" key="2">
    <source>
        <dbReference type="SAM" id="SignalP"/>
    </source>
</evidence>
<comment type="caution">
    <text evidence="4">The sequence shown here is derived from an EMBL/GenBank/DDBJ whole genome shotgun (WGS) entry which is preliminary data.</text>
</comment>
<protein>
    <submittedName>
        <fullName evidence="4">Uncharacterized protein DUF1524</fullName>
    </submittedName>
</protein>
<dbReference type="AlphaFoldDB" id="A0A542Z9U3"/>
<proteinExistence type="predicted"/>
<dbReference type="Pfam" id="PF07510">
    <property type="entry name" value="GmrSD_C"/>
    <property type="match status" value="1"/>
</dbReference>
<feature type="compositionally biased region" description="Low complexity" evidence="1">
    <location>
        <begin position="37"/>
        <end position="53"/>
    </location>
</feature>
<dbReference type="PANTHER" id="PTHR24094:SF15">
    <property type="entry name" value="AMP-DEPENDENT SYNTHETASE_LIGASE DOMAIN-CONTAINING PROTEIN-RELATED"/>
    <property type="match status" value="1"/>
</dbReference>
<feature type="chain" id="PRO_5039401373" evidence="2">
    <location>
        <begin position="24"/>
        <end position="264"/>
    </location>
</feature>
<reference evidence="4 5" key="1">
    <citation type="submission" date="2019-06" db="EMBL/GenBank/DDBJ databases">
        <title>Sequencing the genomes of 1000 actinobacteria strains.</title>
        <authorList>
            <person name="Klenk H.-P."/>
        </authorList>
    </citation>
    <scope>NUCLEOTIDE SEQUENCE [LARGE SCALE GENOMIC DNA]</scope>
    <source>
        <strain evidence="4 5">DSM 18082</strain>
    </source>
</reference>
<keyword evidence="2" id="KW-0732">Signal</keyword>
<dbReference type="Proteomes" id="UP000319514">
    <property type="component" value="Unassembled WGS sequence"/>
</dbReference>
<evidence type="ECO:0000256" key="1">
    <source>
        <dbReference type="SAM" id="MobiDB-lite"/>
    </source>
</evidence>
<evidence type="ECO:0000313" key="4">
    <source>
        <dbReference type="EMBL" id="TQL57010.1"/>
    </source>
</evidence>
<dbReference type="PANTHER" id="PTHR24094">
    <property type="entry name" value="SECRETED PROTEIN"/>
    <property type="match status" value="1"/>
</dbReference>
<evidence type="ECO:0000313" key="5">
    <source>
        <dbReference type="Proteomes" id="UP000319514"/>
    </source>
</evidence>
<feature type="domain" description="GmrSD restriction endonucleases C-terminal" evidence="3">
    <location>
        <begin position="101"/>
        <end position="240"/>
    </location>
</feature>
<feature type="region of interest" description="Disordered" evidence="1">
    <location>
        <begin position="35"/>
        <end position="55"/>
    </location>
</feature>